<evidence type="ECO:0000313" key="8">
    <source>
        <dbReference type="Proteomes" id="UP000050792"/>
    </source>
</evidence>
<feature type="transmembrane region" description="Helical" evidence="6">
    <location>
        <begin position="473"/>
        <end position="504"/>
    </location>
</feature>
<name>A0AA85FX23_9TREM</name>
<keyword evidence="2 6" id="KW-0812">Transmembrane</keyword>
<feature type="transmembrane region" description="Helical" evidence="6">
    <location>
        <begin position="415"/>
        <end position="436"/>
    </location>
</feature>
<feature type="compositionally biased region" description="Low complexity" evidence="5">
    <location>
        <begin position="586"/>
        <end position="597"/>
    </location>
</feature>
<dbReference type="NCBIfam" id="TIGR00815">
    <property type="entry name" value="sulP"/>
    <property type="match status" value="1"/>
</dbReference>
<dbReference type="PANTHER" id="PTHR11814">
    <property type="entry name" value="SULFATE TRANSPORTER"/>
    <property type="match status" value="1"/>
</dbReference>
<dbReference type="WBParaSite" id="SRDH1_68550.4">
    <property type="protein sequence ID" value="SRDH1_68550.4"/>
    <property type="gene ID" value="SRDH1_68550"/>
</dbReference>
<keyword evidence="8" id="KW-1185">Reference proteome</keyword>
<keyword evidence="3 6" id="KW-1133">Transmembrane helix</keyword>
<protein>
    <recommendedName>
        <fullName evidence="7">STAS domain-containing protein</fullName>
    </recommendedName>
</protein>
<dbReference type="Pfam" id="PF01740">
    <property type="entry name" value="STAS"/>
    <property type="match status" value="1"/>
</dbReference>
<evidence type="ECO:0000259" key="7">
    <source>
        <dbReference type="PROSITE" id="PS50801"/>
    </source>
</evidence>
<dbReference type="Proteomes" id="UP000050792">
    <property type="component" value="Unassembled WGS sequence"/>
</dbReference>
<dbReference type="Pfam" id="PF00916">
    <property type="entry name" value="Sulfate_transp"/>
    <property type="match status" value="1"/>
</dbReference>
<dbReference type="Gene3D" id="3.30.750.24">
    <property type="entry name" value="STAS domain"/>
    <property type="match status" value="1"/>
</dbReference>
<organism evidence="8 9">
    <name type="scientific">Schistosoma rodhaini</name>
    <dbReference type="NCBI Taxonomy" id="6188"/>
    <lineage>
        <taxon>Eukaryota</taxon>
        <taxon>Metazoa</taxon>
        <taxon>Spiralia</taxon>
        <taxon>Lophotrochozoa</taxon>
        <taxon>Platyhelminthes</taxon>
        <taxon>Trematoda</taxon>
        <taxon>Digenea</taxon>
        <taxon>Strigeidida</taxon>
        <taxon>Schistosomatoidea</taxon>
        <taxon>Schistosomatidae</taxon>
        <taxon>Schistosoma</taxon>
    </lineage>
</organism>
<evidence type="ECO:0000256" key="1">
    <source>
        <dbReference type="ARBA" id="ARBA00004141"/>
    </source>
</evidence>
<accession>A0AA85FX23</accession>
<dbReference type="WBParaSite" id="SRDH1_68550.5">
    <property type="protein sequence ID" value="SRDH1_68550.5"/>
    <property type="gene ID" value="SRDH1_68550"/>
</dbReference>
<dbReference type="GO" id="GO:0055085">
    <property type="term" value="P:transmembrane transport"/>
    <property type="evidence" value="ECO:0007669"/>
    <property type="project" value="InterPro"/>
</dbReference>
<dbReference type="GO" id="GO:0016020">
    <property type="term" value="C:membrane"/>
    <property type="evidence" value="ECO:0007669"/>
    <property type="project" value="UniProtKB-SubCell"/>
</dbReference>
<evidence type="ECO:0000256" key="2">
    <source>
        <dbReference type="ARBA" id="ARBA00022692"/>
    </source>
</evidence>
<dbReference type="InterPro" id="IPR011547">
    <property type="entry name" value="SLC26A/SulP_dom"/>
</dbReference>
<evidence type="ECO:0000256" key="5">
    <source>
        <dbReference type="SAM" id="MobiDB-lite"/>
    </source>
</evidence>
<dbReference type="InterPro" id="IPR001902">
    <property type="entry name" value="SLC26A/SulP_fam"/>
</dbReference>
<dbReference type="WBParaSite" id="SRDH1_68550.2">
    <property type="protein sequence ID" value="SRDH1_68550.2"/>
    <property type="gene ID" value="SRDH1_68550"/>
</dbReference>
<feature type="transmembrane region" description="Helical" evidence="6">
    <location>
        <begin position="293"/>
        <end position="311"/>
    </location>
</feature>
<dbReference type="PROSITE" id="PS50801">
    <property type="entry name" value="STAS"/>
    <property type="match status" value="1"/>
</dbReference>
<evidence type="ECO:0000313" key="10">
    <source>
        <dbReference type="WBParaSite" id="SRDH1_68550.3"/>
    </source>
</evidence>
<feature type="transmembrane region" description="Helical" evidence="6">
    <location>
        <begin position="442"/>
        <end position="461"/>
    </location>
</feature>
<feature type="transmembrane region" description="Helical" evidence="6">
    <location>
        <begin position="261"/>
        <end position="281"/>
    </location>
</feature>
<evidence type="ECO:0000256" key="4">
    <source>
        <dbReference type="ARBA" id="ARBA00023136"/>
    </source>
</evidence>
<dbReference type="AlphaFoldDB" id="A0AA85FX23"/>
<feature type="transmembrane region" description="Helical" evidence="6">
    <location>
        <begin position="57"/>
        <end position="77"/>
    </location>
</feature>
<evidence type="ECO:0000256" key="6">
    <source>
        <dbReference type="SAM" id="Phobius"/>
    </source>
</evidence>
<feature type="region of interest" description="Disordered" evidence="5">
    <location>
        <begin position="577"/>
        <end position="597"/>
    </location>
</feature>
<dbReference type="InterPro" id="IPR036513">
    <property type="entry name" value="STAS_dom_sf"/>
</dbReference>
<comment type="subcellular location">
    <subcellularLocation>
        <location evidence="1">Membrane</location>
        <topology evidence="1">Multi-pass membrane protein</topology>
    </subcellularLocation>
</comment>
<dbReference type="InterPro" id="IPR002645">
    <property type="entry name" value="STAS_dom"/>
</dbReference>
<evidence type="ECO:0000313" key="9">
    <source>
        <dbReference type="WBParaSite" id="SRDH1_68550.2"/>
    </source>
</evidence>
<feature type="transmembrane region" description="Helical" evidence="6">
    <location>
        <begin position="84"/>
        <end position="104"/>
    </location>
</feature>
<dbReference type="SUPFAM" id="SSF52091">
    <property type="entry name" value="SpoIIaa-like"/>
    <property type="match status" value="1"/>
</dbReference>
<keyword evidence="4 6" id="KW-0472">Membrane</keyword>
<dbReference type="WBParaSite" id="SRDH1_68550.3">
    <property type="protein sequence ID" value="SRDH1_68550.3"/>
    <property type="gene ID" value="SRDH1_68550"/>
</dbReference>
<proteinExistence type="predicted"/>
<reference evidence="9 10" key="2">
    <citation type="submission" date="2023-11" db="UniProtKB">
        <authorList>
            <consortium name="WormBaseParasite"/>
        </authorList>
    </citation>
    <scope>IDENTIFICATION</scope>
</reference>
<feature type="domain" description="STAS" evidence="7">
    <location>
        <begin position="528"/>
        <end position="721"/>
    </location>
</feature>
<evidence type="ECO:0000256" key="3">
    <source>
        <dbReference type="ARBA" id="ARBA00022989"/>
    </source>
</evidence>
<sequence length="776" mass="87236">MSIGDEDADNLLPERKYSITREIYNMDKFLQHYPKSSEVHKTFSPYKVLKSCTCSKFAGVLSFIFPFYSVLAPFYNLQSFVSDLIAGLTLAIVHIPQGMAYGVLAGVKPINGLYTSFFPALVYFVFGTSRHVSIGTFSVVSLLTADPVDRLTSLFDVNNRSLEKYNVYNGKQIDDFRLTVVITVCILTGLFQVALGVLRLGVLVVYISEPLLSGFTCASAVHVFTSQLNGLFGIRLNRATGPFRIFYIINNFINIIKETNLVTLLISIICIIIIWCFKHLINPKVSSKLHFTIPIELIVLTAGTIISKFGLLNQRYGVSIVGEIPVGLPSPMLPDIRLVPEVLMESVIVSFVSLATTISLVKLYAKKGGYNVGYTQELNALGLSNVISGFFRCQPSSGALARTSVACNVGMCSQVASLVSCCILLLVITVIGQFLRTVPKCVLSSIIVVSLESIFLQIMDLRALYRASIYDMLIWLVTFMATVFIDVPIGLLTGLCFSLLTVLYRTQSTYYYELGQIPNTNIYVDVKRHDEAVKLPNIIILKYGGPLYYANSESFQNWIHQMTNIDPHKVIKQRQRNKQQLERKQQQLNKKNPNQYQYGRQNQLPFIKNLIRRVQFRKKKDCDKCPHPLELSTDTNCNKNDNDLTSQLKFIILDISSWIYLDVVGMRTVTDIIKSYAELDIRILFTICDPQIYTVLINDNLTLSQIQHNSFISIHDAVIYCQSILSTTITNNNSSKDLTEEKTINLSITNIPVNYCNSTITVEDIITDKLSLPTEL</sequence>
<reference evidence="8" key="1">
    <citation type="submission" date="2022-06" db="EMBL/GenBank/DDBJ databases">
        <authorList>
            <person name="Berger JAMES D."/>
            <person name="Berger JAMES D."/>
        </authorList>
    </citation>
    <scope>NUCLEOTIDE SEQUENCE [LARGE SCALE GENOMIC DNA]</scope>
</reference>
<feature type="transmembrane region" description="Helical" evidence="6">
    <location>
        <begin position="178"/>
        <end position="207"/>
    </location>
</feature>